<dbReference type="InterPro" id="IPR046342">
    <property type="entry name" value="CBS_dom_sf"/>
</dbReference>
<dbReference type="eggNOG" id="arCOG00626">
    <property type="taxonomic scope" value="Archaea"/>
</dbReference>
<dbReference type="CDD" id="cd04590">
    <property type="entry name" value="CBS_pair_CorC_HlyC_assoc"/>
    <property type="match status" value="1"/>
</dbReference>
<keyword evidence="2" id="KW-0812">Transmembrane</keyword>
<evidence type="ECO:0000259" key="8">
    <source>
        <dbReference type="PROSITE" id="PS51371"/>
    </source>
</evidence>
<dbReference type="InterPro" id="IPR016169">
    <property type="entry name" value="FAD-bd_PCMH_sub2"/>
</dbReference>
<dbReference type="SMART" id="SM01091">
    <property type="entry name" value="CorC_HlyC"/>
    <property type="match status" value="1"/>
</dbReference>
<gene>
    <name evidence="10" type="ORF">NSED_04590</name>
</gene>
<dbReference type="FunFam" id="3.10.580.10:FF:000002">
    <property type="entry name" value="Magnesium/cobalt efflux protein CorC"/>
    <property type="match status" value="1"/>
</dbReference>
<evidence type="ECO:0000259" key="9">
    <source>
        <dbReference type="PROSITE" id="PS51846"/>
    </source>
</evidence>
<dbReference type="STRING" id="1229909.NSED_04590"/>
<keyword evidence="5 7" id="KW-0129">CBS domain</keyword>
<evidence type="ECO:0000313" key="11">
    <source>
        <dbReference type="Proteomes" id="UP000006100"/>
    </source>
</evidence>
<evidence type="ECO:0008006" key="12">
    <source>
        <dbReference type="Google" id="ProtNLM"/>
    </source>
</evidence>
<sequence>MVELWLELTALASLIGLSGFFSGLEVSLVGTSQATVEQLVKEKRRGAKALQKLKSNPGWMMSAVNLGNNLVNIGSSALATVVAIKLFGDNGLGIAIGIMTFLIIIFGEVTPKTYCNANATKVALRSSGILLMFSYATYPIVWILERITRVMIKITGSDYYPPALTENEIRGIIDQGHRDEALESQERDLLHRALEFDDTVIRAVMTPRIKMQTLPAKMLLFEALPIINQNSHSRIPIYDETHDDIVGFIHVRDVLRELESDNRMKTLEQISRTPVFVSQEKRVTSLLREMKGRKTHMAIVIDEHGGVEGLVTLEDLIEEILGDIEDETDSPQSIKYHSIDKDTIITTGDIEIEEINEIFKSELPEGDDYSTLNGLLHEKLQDIPQEGDKLELEKLRIVVEKVVKNLPVKIRIERIKK</sequence>
<dbReference type="RefSeq" id="WP_014965093.1">
    <property type="nucleotide sequence ID" value="NC_018656.1"/>
</dbReference>
<organism evidence="10 11">
    <name type="scientific">Candidatus Nitrosopumilus sediminis</name>
    <dbReference type="NCBI Taxonomy" id="1229909"/>
    <lineage>
        <taxon>Archaea</taxon>
        <taxon>Nitrososphaerota</taxon>
        <taxon>Nitrososphaeria</taxon>
        <taxon>Nitrosopumilales</taxon>
        <taxon>Nitrosopumilaceae</taxon>
        <taxon>Nitrosopumilus</taxon>
    </lineage>
</organism>
<keyword evidence="3" id="KW-0677">Repeat</keyword>
<dbReference type="PROSITE" id="PS51371">
    <property type="entry name" value="CBS"/>
    <property type="match status" value="2"/>
</dbReference>
<dbReference type="Pfam" id="PF01595">
    <property type="entry name" value="CNNM"/>
    <property type="match status" value="1"/>
</dbReference>
<dbReference type="InterPro" id="IPR005170">
    <property type="entry name" value="Transptr-assoc_dom"/>
</dbReference>
<dbReference type="EMBL" id="CP003843">
    <property type="protein sequence ID" value="AFS82722.1"/>
    <property type="molecule type" value="Genomic_DNA"/>
</dbReference>
<evidence type="ECO:0000256" key="2">
    <source>
        <dbReference type="ARBA" id="ARBA00022692"/>
    </source>
</evidence>
<dbReference type="PANTHER" id="PTHR22777:SF17">
    <property type="entry name" value="UPF0053 PROTEIN SLL0260"/>
    <property type="match status" value="1"/>
</dbReference>
<dbReference type="KEGG" id="nir:NSED_04590"/>
<dbReference type="InterPro" id="IPR000644">
    <property type="entry name" value="CBS_dom"/>
</dbReference>
<dbReference type="Gene3D" id="3.30.465.10">
    <property type="match status" value="1"/>
</dbReference>
<evidence type="ECO:0000256" key="4">
    <source>
        <dbReference type="ARBA" id="ARBA00022989"/>
    </source>
</evidence>
<dbReference type="HOGENOM" id="CLU_015237_4_1_2"/>
<accession>K0BC76</accession>
<dbReference type="SUPFAM" id="SSF54631">
    <property type="entry name" value="CBS-domain pair"/>
    <property type="match status" value="1"/>
</dbReference>
<dbReference type="InterPro" id="IPR044751">
    <property type="entry name" value="Ion_transp-like_CBS"/>
</dbReference>
<dbReference type="AlphaFoldDB" id="K0BC76"/>
<evidence type="ECO:0000256" key="5">
    <source>
        <dbReference type="ARBA" id="ARBA00023122"/>
    </source>
</evidence>
<evidence type="ECO:0000256" key="6">
    <source>
        <dbReference type="ARBA" id="ARBA00023136"/>
    </source>
</evidence>
<dbReference type="GO" id="GO:0016020">
    <property type="term" value="C:membrane"/>
    <property type="evidence" value="ECO:0007669"/>
    <property type="project" value="UniProtKB-SubCell"/>
</dbReference>
<feature type="domain" description="CBS" evidence="8">
    <location>
        <begin position="270"/>
        <end position="327"/>
    </location>
</feature>
<evidence type="ECO:0000313" key="10">
    <source>
        <dbReference type="EMBL" id="AFS82722.1"/>
    </source>
</evidence>
<comment type="subcellular location">
    <subcellularLocation>
        <location evidence="1">Membrane</location>
        <topology evidence="1">Multi-pass membrane protein</topology>
    </subcellularLocation>
</comment>
<dbReference type="GO" id="GO:0050660">
    <property type="term" value="F:flavin adenine dinucleotide binding"/>
    <property type="evidence" value="ECO:0007669"/>
    <property type="project" value="InterPro"/>
</dbReference>
<dbReference type="Gene3D" id="3.10.580.10">
    <property type="entry name" value="CBS-domain"/>
    <property type="match status" value="1"/>
</dbReference>
<feature type="domain" description="CBS" evidence="8">
    <location>
        <begin position="205"/>
        <end position="266"/>
    </location>
</feature>
<dbReference type="InterPro" id="IPR036318">
    <property type="entry name" value="FAD-bd_PCMH-like_sf"/>
</dbReference>
<evidence type="ECO:0000256" key="1">
    <source>
        <dbReference type="ARBA" id="ARBA00004141"/>
    </source>
</evidence>
<dbReference type="SMART" id="SM00116">
    <property type="entry name" value="CBS"/>
    <property type="match status" value="2"/>
</dbReference>
<keyword evidence="11" id="KW-1185">Reference proteome</keyword>
<keyword evidence="6" id="KW-0472">Membrane</keyword>
<dbReference type="PATRIC" id="fig|1229909.8.peg.997"/>
<dbReference type="OrthoDB" id="9671at2157"/>
<dbReference type="Pfam" id="PF03471">
    <property type="entry name" value="CorC_HlyC"/>
    <property type="match status" value="1"/>
</dbReference>
<name>K0BC76_9ARCH</name>
<dbReference type="Proteomes" id="UP000006100">
    <property type="component" value="Chromosome"/>
</dbReference>
<reference evidence="10 11" key="1">
    <citation type="journal article" date="2012" name="J. Bacteriol.">
        <title>Draft Genome Sequence of an Ammonia-Oxidizing Archaeon, "Candidatus Nitrosopumilus sediminis" AR2, from Svalbard in the Arctic Circle.</title>
        <authorList>
            <person name="Park S.J."/>
            <person name="Kim J.G."/>
            <person name="Jung M.Y."/>
            <person name="Kim S.J."/>
            <person name="Cha I.T."/>
            <person name="Ghai R."/>
            <person name="Martin-Cuadrado A.B."/>
            <person name="Rodriguez-Valera F."/>
            <person name="Rhee S.K."/>
        </authorList>
    </citation>
    <scope>NUCLEOTIDE SEQUENCE [LARGE SCALE GENOMIC DNA]</scope>
    <source>
        <strain evidence="10 11">AR2</strain>
    </source>
</reference>
<evidence type="ECO:0000256" key="7">
    <source>
        <dbReference type="PROSITE-ProRule" id="PRU00703"/>
    </source>
</evidence>
<protein>
    <recommendedName>
        <fullName evidence="12">Hemolysin</fullName>
    </recommendedName>
</protein>
<feature type="domain" description="CNNM transmembrane" evidence="9">
    <location>
        <begin position="1"/>
        <end position="186"/>
    </location>
</feature>
<dbReference type="Pfam" id="PF00571">
    <property type="entry name" value="CBS"/>
    <property type="match status" value="2"/>
</dbReference>
<keyword evidence="4" id="KW-1133">Transmembrane helix</keyword>
<dbReference type="SUPFAM" id="SSF56176">
    <property type="entry name" value="FAD-binding/transporter-associated domain-like"/>
    <property type="match status" value="1"/>
</dbReference>
<proteinExistence type="predicted"/>
<dbReference type="InterPro" id="IPR002550">
    <property type="entry name" value="CNNM"/>
</dbReference>
<dbReference type="PROSITE" id="PS51846">
    <property type="entry name" value="CNNM"/>
    <property type="match status" value="1"/>
</dbReference>
<dbReference type="PANTHER" id="PTHR22777">
    <property type="entry name" value="HEMOLYSIN-RELATED"/>
    <property type="match status" value="1"/>
</dbReference>
<dbReference type="GeneID" id="13696712"/>
<evidence type="ECO:0000256" key="3">
    <source>
        <dbReference type="ARBA" id="ARBA00022737"/>
    </source>
</evidence>